<reference evidence="2 3" key="1">
    <citation type="journal article" date="2016" name="Mol. Biol. Evol.">
        <title>Comparative Genomics of Early-Diverging Mushroom-Forming Fungi Provides Insights into the Origins of Lignocellulose Decay Capabilities.</title>
        <authorList>
            <person name="Nagy L.G."/>
            <person name="Riley R."/>
            <person name="Tritt A."/>
            <person name="Adam C."/>
            <person name="Daum C."/>
            <person name="Floudas D."/>
            <person name="Sun H."/>
            <person name="Yadav J.S."/>
            <person name="Pangilinan J."/>
            <person name="Larsson K.H."/>
            <person name="Matsuura K."/>
            <person name="Barry K."/>
            <person name="Labutti K."/>
            <person name="Kuo R."/>
            <person name="Ohm R.A."/>
            <person name="Bhattacharya S.S."/>
            <person name="Shirouzu T."/>
            <person name="Yoshinaga Y."/>
            <person name="Martin F.M."/>
            <person name="Grigoriev I.V."/>
            <person name="Hibbett D.S."/>
        </authorList>
    </citation>
    <scope>NUCLEOTIDE SEQUENCE [LARGE SCALE GENOMIC DNA]</scope>
    <source>
        <strain evidence="2 3">93-53</strain>
    </source>
</reference>
<organism evidence="2 3">
    <name type="scientific">Laetiporus sulphureus 93-53</name>
    <dbReference type="NCBI Taxonomy" id="1314785"/>
    <lineage>
        <taxon>Eukaryota</taxon>
        <taxon>Fungi</taxon>
        <taxon>Dikarya</taxon>
        <taxon>Basidiomycota</taxon>
        <taxon>Agaricomycotina</taxon>
        <taxon>Agaricomycetes</taxon>
        <taxon>Polyporales</taxon>
        <taxon>Laetiporus</taxon>
    </lineage>
</organism>
<proteinExistence type="predicted"/>
<dbReference type="InParanoid" id="A0A165I6H3"/>
<feature type="compositionally biased region" description="Basic and acidic residues" evidence="1">
    <location>
        <begin position="284"/>
        <end position="307"/>
    </location>
</feature>
<evidence type="ECO:0000256" key="1">
    <source>
        <dbReference type="SAM" id="MobiDB-lite"/>
    </source>
</evidence>
<dbReference type="Proteomes" id="UP000076871">
    <property type="component" value="Unassembled WGS sequence"/>
</dbReference>
<feature type="compositionally biased region" description="Low complexity" evidence="1">
    <location>
        <begin position="162"/>
        <end position="180"/>
    </location>
</feature>
<gene>
    <name evidence="2" type="ORF">LAESUDRAFT_746180</name>
</gene>
<dbReference type="AlphaFoldDB" id="A0A165I6H3"/>
<feature type="region of interest" description="Disordered" evidence="1">
    <location>
        <begin position="265"/>
        <end position="365"/>
    </location>
</feature>
<dbReference type="RefSeq" id="XP_040770167.1">
    <property type="nucleotide sequence ID" value="XM_040911408.1"/>
</dbReference>
<evidence type="ECO:0000313" key="2">
    <source>
        <dbReference type="EMBL" id="KZT12657.1"/>
    </source>
</evidence>
<protein>
    <submittedName>
        <fullName evidence="2">Uncharacterized protein</fullName>
    </submittedName>
</protein>
<feature type="region of interest" description="Disordered" evidence="1">
    <location>
        <begin position="44"/>
        <end position="155"/>
    </location>
</feature>
<name>A0A165I6H3_9APHY</name>
<feature type="compositionally biased region" description="Basic and acidic residues" evidence="1">
    <location>
        <begin position="320"/>
        <end position="333"/>
    </location>
</feature>
<feature type="region of interest" description="Disordered" evidence="1">
    <location>
        <begin position="161"/>
        <end position="180"/>
    </location>
</feature>
<dbReference type="EMBL" id="KV427605">
    <property type="protein sequence ID" value="KZT12657.1"/>
    <property type="molecule type" value="Genomic_DNA"/>
</dbReference>
<evidence type="ECO:0000313" key="3">
    <source>
        <dbReference type="Proteomes" id="UP000076871"/>
    </source>
</evidence>
<feature type="compositionally biased region" description="Polar residues" evidence="1">
    <location>
        <begin position="269"/>
        <end position="283"/>
    </location>
</feature>
<dbReference type="GeneID" id="63828436"/>
<keyword evidence="3" id="KW-1185">Reference proteome</keyword>
<sequence>MQCSAASSHNRSPSCLWRSIVHTFEDTAATLEFSKEIDNSHTLQRMNLLKKTSRSRASSVSGPSEERDHPRSEKSKGGLQRRASSRSHKRSIKTDDISVPFTPQLDGRDRLSPSLELSRTTEAVRPRGLSLDESAQGQPMRPTFKSSKTTPPGHVVFADAASSRQLSPPPSSSMSNYRSTSSLNLPLKTASMKSLPMFEFEHGPRGMKNAVWDRLSPKDKKQLYEKYTKDEQYPPEIEEQRKSLTGLSGDGPDCSPVEPHVYWDRVTSPAASRQYSSTSTGAESRQHDDRKRTGRHGLDAAEIERASPLRHSHRGQASTDKNDGGEWEYRRQQGDVLNMYIPPTRPRRTRVRPEVSDAYGSPKAS</sequence>
<feature type="compositionally biased region" description="Basic and acidic residues" evidence="1">
    <location>
        <begin position="64"/>
        <end position="76"/>
    </location>
</feature>
<accession>A0A165I6H3</accession>